<dbReference type="PANTHER" id="PTHR12526:SF640">
    <property type="entry name" value="COLANIC ACID BIOSYNTHESIS GLYCOSYLTRANSFERASE WCAL-RELATED"/>
    <property type="match status" value="1"/>
</dbReference>
<evidence type="ECO:0000256" key="1">
    <source>
        <dbReference type="ARBA" id="ARBA00022676"/>
    </source>
</evidence>
<evidence type="ECO:0000256" key="2">
    <source>
        <dbReference type="ARBA" id="ARBA00022679"/>
    </source>
</evidence>
<gene>
    <name evidence="4" type="ORF">UFOPK3204_00147</name>
</gene>
<protein>
    <submittedName>
        <fullName evidence="4">Unannotated protein</fullName>
    </submittedName>
</protein>
<sequence>MSDPHVIYASASAGIHDQRWVEALSACGFQVKVLAASGDLRAAVNAFEPLSAPVLAGPLNTVTRLLVGLSRPVIGLSWGYDLQQDHTQAVALEDLAWISGLDGLVVDSPATRDLAISLGLAPERILLTPWGVDLDLFTPTGPAVSAVGHGFASGSRVVLSLRTHDTLYRTSDVIEAFARAALVDPALMLVMGGDGPLTPDYRARVRELGLESRVRFIGRVNEAELPALLRGADLYVTASETDGTSVTLLQAMACGIPVIASRNAGNVTWIRNGETGQLFDVGDVDGLAYLMVAAHPEQVSREAALNLVRNECNWSVNRLLLTKLLT</sequence>
<dbReference type="GO" id="GO:0016757">
    <property type="term" value="F:glycosyltransferase activity"/>
    <property type="evidence" value="ECO:0007669"/>
    <property type="project" value="UniProtKB-KW"/>
</dbReference>
<accession>A0A6J6ZGT7</accession>
<evidence type="ECO:0000259" key="3">
    <source>
        <dbReference type="Pfam" id="PF00534"/>
    </source>
</evidence>
<dbReference type="AlphaFoldDB" id="A0A6J6ZGT7"/>
<dbReference type="InterPro" id="IPR001296">
    <property type="entry name" value="Glyco_trans_1"/>
</dbReference>
<dbReference type="EMBL" id="CAFABK010000003">
    <property type="protein sequence ID" value="CAB4820832.1"/>
    <property type="molecule type" value="Genomic_DNA"/>
</dbReference>
<feature type="domain" description="Glycosyl transferase family 1" evidence="3">
    <location>
        <begin position="150"/>
        <end position="288"/>
    </location>
</feature>
<dbReference type="Gene3D" id="3.40.50.2000">
    <property type="entry name" value="Glycogen Phosphorylase B"/>
    <property type="match status" value="2"/>
</dbReference>
<organism evidence="4">
    <name type="scientific">freshwater metagenome</name>
    <dbReference type="NCBI Taxonomy" id="449393"/>
    <lineage>
        <taxon>unclassified sequences</taxon>
        <taxon>metagenomes</taxon>
        <taxon>ecological metagenomes</taxon>
    </lineage>
</organism>
<name>A0A6J6ZGT7_9ZZZZ</name>
<proteinExistence type="predicted"/>
<dbReference type="SUPFAM" id="SSF53756">
    <property type="entry name" value="UDP-Glycosyltransferase/glycogen phosphorylase"/>
    <property type="match status" value="1"/>
</dbReference>
<keyword evidence="2" id="KW-0808">Transferase</keyword>
<reference evidence="4" key="1">
    <citation type="submission" date="2020-05" db="EMBL/GenBank/DDBJ databases">
        <authorList>
            <person name="Chiriac C."/>
            <person name="Salcher M."/>
            <person name="Ghai R."/>
            <person name="Kavagutti S V."/>
        </authorList>
    </citation>
    <scope>NUCLEOTIDE SEQUENCE</scope>
</reference>
<evidence type="ECO:0000313" key="4">
    <source>
        <dbReference type="EMBL" id="CAB4820832.1"/>
    </source>
</evidence>
<keyword evidence="1" id="KW-0328">Glycosyltransferase</keyword>
<dbReference type="PANTHER" id="PTHR12526">
    <property type="entry name" value="GLYCOSYLTRANSFERASE"/>
    <property type="match status" value="1"/>
</dbReference>
<dbReference type="Pfam" id="PF00534">
    <property type="entry name" value="Glycos_transf_1"/>
    <property type="match status" value="1"/>
</dbReference>